<dbReference type="Proteomes" id="UP000192997">
    <property type="component" value="Unassembled WGS sequence"/>
</dbReference>
<gene>
    <name evidence="2" type="ORF">B7O87_06050</name>
</gene>
<dbReference type="Gene3D" id="3.30.1380.10">
    <property type="match status" value="1"/>
</dbReference>
<organism evidence="2 3">
    <name type="scientific">Cylindrospermopsis raciborskii CENA303</name>
    <dbReference type="NCBI Taxonomy" id="1170769"/>
    <lineage>
        <taxon>Bacteria</taxon>
        <taxon>Bacillati</taxon>
        <taxon>Cyanobacteriota</taxon>
        <taxon>Cyanophyceae</taxon>
        <taxon>Nostocales</taxon>
        <taxon>Aphanizomenonaceae</taxon>
        <taxon>Cylindrospermopsis</taxon>
    </lineage>
</organism>
<accession>A0A1X4G8M5</accession>
<reference evidence="3" key="1">
    <citation type="submission" date="2017-04" db="EMBL/GenBank/DDBJ databases">
        <authorList>
            <person name="Abreu V.A."/>
            <person name="Popin R.V."/>
            <person name="Rigonato J."/>
            <person name="Andreote A.P."/>
            <person name="Schaker P.C."/>
            <person name="Hoff-Risseti C."/>
            <person name="Alvarenga D.O."/>
            <person name="Varani A.M."/>
            <person name="Fiore M.F."/>
        </authorList>
    </citation>
    <scope>NUCLEOTIDE SEQUENCE [LARGE SCALE GENOMIC DNA]</scope>
    <source>
        <strain evidence="3">CENA303</strain>
    </source>
</reference>
<dbReference type="InterPro" id="IPR013230">
    <property type="entry name" value="Peptidase_M15A_C"/>
</dbReference>
<dbReference type="InterPro" id="IPR009045">
    <property type="entry name" value="Zn_M74/Hedgehog-like"/>
</dbReference>
<evidence type="ECO:0000313" key="3">
    <source>
        <dbReference type="Proteomes" id="UP000192997"/>
    </source>
</evidence>
<dbReference type="SUPFAM" id="SSF55166">
    <property type="entry name" value="Hedgehog/DD-peptidase"/>
    <property type="match status" value="1"/>
</dbReference>
<proteinExistence type="predicted"/>
<sequence>MPDNPPAINPKEIRSLSEFVILKAPAIFIMDAHPDLVKEIQSLLKIEADGLVGPVTKQVFSEFKTLNQLQYPLGLGVGTAQELLELKDKEETEAAREDLIKLDLKVNPNAGSPTGASMTLPDGKIVYANQYIVEGVPLTWGEATKDCTRVPTSAEYVANAIRVARTWGPVREKFGSPIRITSGYRPPAVNSSVGGARNSQHLYFRAIDMIPMNGDFKKLWEILKSSNFSGLGDAVFMGKNKGFFHADVRPGGRVIFPY</sequence>
<dbReference type="Pfam" id="PF08291">
    <property type="entry name" value="Peptidase_M15_3"/>
    <property type="match status" value="1"/>
</dbReference>
<dbReference type="AlphaFoldDB" id="A0A1X4G8M5"/>
<evidence type="ECO:0000313" key="2">
    <source>
        <dbReference type="EMBL" id="OSO93018.1"/>
    </source>
</evidence>
<feature type="domain" description="Peptidase M15A C-terminal" evidence="1">
    <location>
        <begin position="132"/>
        <end position="233"/>
    </location>
</feature>
<dbReference type="RefSeq" id="WP_009343438.1">
    <property type="nucleotide sequence ID" value="NZ_NBYN01000029.1"/>
</dbReference>
<dbReference type="EMBL" id="NBYN01000029">
    <property type="protein sequence ID" value="OSO93018.1"/>
    <property type="molecule type" value="Genomic_DNA"/>
</dbReference>
<protein>
    <recommendedName>
        <fullName evidence="1">Peptidase M15A C-terminal domain-containing protein</fullName>
    </recommendedName>
</protein>
<evidence type="ECO:0000259" key="1">
    <source>
        <dbReference type="Pfam" id="PF08291"/>
    </source>
</evidence>
<name>A0A1X4G8M5_9CYAN</name>
<comment type="caution">
    <text evidence="2">The sequence shown here is derived from an EMBL/GenBank/DDBJ whole genome shotgun (WGS) entry which is preliminary data.</text>
</comment>